<dbReference type="GO" id="GO:0016491">
    <property type="term" value="F:oxidoreductase activity"/>
    <property type="evidence" value="ECO:0007669"/>
    <property type="project" value="UniProtKB-KW"/>
</dbReference>
<comment type="subcellular location">
    <subcellularLocation>
        <location evidence="2">Mitochondrion</location>
    </subcellularLocation>
</comment>
<dbReference type="Proteomes" id="UP000054251">
    <property type="component" value="Unassembled WGS sequence"/>
</dbReference>
<evidence type="ECO:0000256" key="2">
    <source>
        <dbReference type="ARBA" id="ARBA00004173"/>
    </source>
</evidence>
<keyword evidence="4" id="KW-0809">Transit peptide</keyword>
<dbReference type="EMBL" id="LMYN01000084">
    <property type="protein sequence ID" value="KSA00530.1"/>
    <property type="molecule type" value="Genomic_DNA"/>
</dbReference>
<accession>A0A0V1PWI6</accession>
<dbReference type="PANTHER" id="PTHR28071">
    <property type="entry name" value="REDOX PROTEIN FMP46, MITOCHONDRIAL-RELATED"/>
    <property type="match status" value="1"/>
</dbReference>
<comment type="similarity">
    <text evidence="3">Belongs to the FMP46 family.</text>
</comment>
<comment type="caution">
    <text evidence="7">The sequence shown here is derived from an EMBL/GenBank/DDBJ whole genome shotgun (WGS) entry which is preliminary data.</text>
</comment>
<comment type="function">
    <text evidence="1">Putative mitochondrial redox protein which could be involved in the reduction of small toxic molecules.</text>
</comment>
<keyword evidence="6" id="KW-0496">Mitochondrion</keyword>
<keyword evidence="8" id="KW-1185">Reference proteome</keyword>
<evidence type="ECO:0000256" key="5">
    <source>
        <dbReference type="ARBA" id="ARBA00023002"/>
    </source>
</evidence>
<keyword evidence="5" id="KW-0560">Oxidoreductase</keyword>
<name>A0A0V1PWI6_9ASCO</name>
<gene>
    <name evidence="7" type="ORF">AC631_03716</name>
</gene>
<dbReference type="InterPro" id="IPR036249">
    <property type="entry name" value="Thioredoxin-like_sf"/>
</dbReference>
<sequence>MSLFKSLQNSPATISIFHNNKVSLSNELYRVLDKAYYKLNEDKNNFQVDLMANKMPTYDQLLLIANTCLKDKASKQALQNCYPFMYGKKSGEINNRITVESPIRPDNSGSNGLNIFSEGEYAMIYEAFNKLVETKEPDVNPSDIFQAPLIVDWDQCLIAADKEGLSSILNKYRD</sequence>
<dbReference type="Gene3D" id="3.40.30.10">
    <property type="entry name" value="Glutaredoxin"/>
    <property type="match status" value="1"/>
</dbReference>
<dbReference type="RefSeq" id="XP_015466632.1">
    <property type="nucleotide sequence ID" value="XM_015612545.1"/>
</dbReference>
<organism evidence="7 8">
    <name type="scientific">Debaryomyces fabryi</name>
    <dbReference type="NCBI Taxonomy" id="58627"/>
    <lineage>
        <taxon>Eukaryota</taxon>
        <taxon>Fungi</taxon>
        <taxon>Dikarya</taxon>
        <taxon>Ascomycota</taxon>
        <taxon>Saccharomycotina</taxon>
        <taxon>Pichiomycetes</taxon>
        <taxon>Debaryomycetaceae</taxon>
        <taxon>Debaryomyces</taxon>
    </lineage>
</organism>
<dbReference type="PANTHER" id="PTHR28071:SF1">
    <property type="entry name" value="REDOX PROTEIN FMP46, MITOCHONDRIAL-RELATED"/>
    <property type="match status" value="1"/>
</dbReference>
<evidence type="ECO:0000256" key="3">
    <source>
        <dbReference type="ARBA" id="ARBA00009734"/>
    </source>
</evidence>
<dbReference type="SUPFAM" id="SSF52833">
    <property type="entry name" value="Thioredoxin-like"/>
    <property type="match status" value="1"/>
</dbReference>
<dbReference type="OrthoDB" id="4044803at2759"/>
<dbReference type="InterPro" id="IPR012882">
    <property type="entry name" value="Fmp46"/>
</dbReference>
<evidence type="ECO:0000256" key="6">
    <source>
        <dbReference type="ARBA" id="ARBA00023128"/>
    </source>
</evidence>
<evidence type="ECO:0000256" key="4">
    <source>
        <dbReference type="ARBA" id="ARBA00022946"/>
    </source>
</evidence>
<proteinExistence type="inferred from homology"/>
<evidence type="ECO:0000256" key="1">
    <source>
        <dbReference type="ARBA" id="ARBA00002963"/>
    </source>
</evidence>
<dbReference type="Pfam" id="PF07955">
    <property type="entry name" value="DUF1687"/>
    <property type="match status" value="1"/>
</dbReference>
<reference evidence="7 8" key="1">
    <citation type="submission" date="2015-11" db="EMBL/GenBank/DDBJ databases">
        <title>The genome of Debaryomyces fabryi.</title>
        <authorList>
            <person name="Tafer H."/>
            <person name="Lopandic K."/>
        </authorList>
    </citation>
    <scope>NUCLEOTIDE SEQUENCE [LARGE SCALE GENOMIC DNA]</scope>
    <source>
        <strain evidence="7 8">CBS 789</strain>
    </source>
</reference>
<evidence type="ECO:0000313" key="7">
    <source>
        <dbReference type="EMBL" id="KSA00530.1"/>
    </source>
</evidence>
<dbReference type="AlphaFoldDB" id="A0A0V1PWI6"/>
<dbReference type="GO" id="GO:0005739">
    <property type="term" value="C:mitochondrion"/>
    <property type="evidence" value="ECO:0007669"/>
    <property type="project" value="UniProtKB-SubCell"/>
</dbReference>
<dbReference type="GeneID" id="26840725"/>
<protein>
    <submittedName>
        <fullName evidence="7">Uncharacterized protein</fullName>
    </submittedName>
</protein>
<evidence type="ECO:0000313" key="8">
    <source>
        <dbReference type="Proteomes" id="UP000054251"/>
    </source>
</evidence>